<dbReference type="Proteomes" id="UP000027936">
    <property type="component" value="Unassembled WGS sequence"/>
</dbReference>
<proteinExistence type="predicted"/>
<dbReference type="Pfam" id="PF14192">
    <property type="entry name" value="DUF4314"/>
    <property type="match status" value="1"/>
</dbReference>
<comment type="caution">
    <text evidence="2">The sequence shown here is derived from an EMBL/GenBank/DDBJ whole genome shotgun (WGS) entry which is preliminary data.</text>
</comment>
<gene>
    <name evidence="2" type="ORF">M670_00701</name>
</gene>
<dbReference type="EMBL" id="JJRY01000002">
    <property type="protein sequence ID" value="KEF39680.1"/>
    <property type="molecule type" value="Genomic_DNA"/>
</dbReference>
<evidence type="ECO:0000313" key="3">
    <source>
        <dbReference type="Proteomes" id="UP000027936"/>
    </source>
</evidence>
<dbReference type="OrthoDB" id="9813511at2"/>
<accession>A0A072P2I2</accession>
<evidence type="ECO:0000313" key="2">
    <source>
        <dbReference type="EMBL" id="KEF39680.1"/>
    </source>
</evidence>
<evidence type="ECO:0000259" key="1">
    <source>
        <dbReference type="Pfam" id="PF14192"/>
    </source>
</evidence>
<reference evidence="2 3" key="1">
    <citation type="submission" date="2014-04" db="EMBL/GenBank/DDBJ databases">
        <title>Draft genome sequence of Bacillus azotoformans MEV2011, a (co-) denitrifying strain unable to grow in the presence of oxygen.</title>
        <authorList>
            <person name="Nielsen M."/>
            <person name="Schreiber L."/>
            <person name="Finster K."/>
            <person name="Schramm A."/>
        </authorList>
    </citation>
    <scope>NUCLEOTIDE SEQUENCE [LARGE SCALE GENOMIC DNA]</scope>
    <source>
        <strain evidence="2 3">MEV2011</strain>
    </source>
</reference>
<feature type="domain" description="DUF4314" evidence="1">
    <location>
        <begin position="7"/>
        <end position="74"/>
    </location>
</feature>
<organism evidence="2 3">
    <name type="scientific">Schinkia azotoformans MEV2011</name>
    <dbReference type="NCBI Taxonomy" id="1348973"/>
    <lineage>
        <taxon>Bacteria</taxon>
        <taxon>Bacillati</taxon>
        <taxon>Bacillota</taxon>
        <taxon>Bacilli</taxon>
        <taxon>Bacillales</taxon>
        <taxon>Bacillaceae</taxon>
        <taxon>Calidifontibacillus/Schinkia group</taxon>
        <taxon>Schinkia</taxon>
    </lineage>
</organism>
<dbReference type="RefSeq" id="WP_035193330.1">
    <property type="nucleotide sequence ID" value="NZ_JJRY01000002.1"/>
</dbReference>
<dbReference type="InterPro" id="IPR025463">
    <property type="entry name" value="DUF4314"/>
</dbReference>
<sequence length="74" mass="8324">MNNFPSKDTVERIRKQYPTGTRVELVHMNDPYSKLRPGDQGTVDFVDDTGTIFCSWDIGSSLGVVYGEDAVRKL</sequence>
<dbReference type="AlphaFoldDB" id="A0A072P2I2"/>
<protein>
    <recommendedName>
        <fullName evidence="1">DUF4314 domain-containing protein</fullName>
    </recommendedName>
</protein>
<name>A0A072P2I2_SCHAZ</name>